<dbReference type="Pfam" id="PF24621">
    <property type="entry name" value="DHQS_C"/>
    <property type="match status" value="1"/>
</dbReference>
<dbReference type="InterPro" id="IPR050071">
    <property type="entry name" value="Dehydroquinate_synthase"/>
</dbReference>
<evidence type="ECO:0000313" key="14">
    <source>
        <dbReference type="Proteomes" id="UP001338309"/>
    </source>
</evidence>
<dbReference type="Gene3D" id="3.40.50.1970">
    <property type="match status" value="1"/>
</dbReference>
<dbReference type="Pfam" id="PF01761">
    <property type="entry name" value="DHQ_synthase"/>
    <property type="match status" value="1"/>
</dbReference>
<dbReference type="InterPro" id="IPR030963">
    <property type="entry name" value="DHQ_synth_fam"/>
</dbReference>
<dbReference type="InterPro" id="IPR016037">
    <property type="entry name" value="DHQ_synth_AroB"/>
</dbReference>
<organism evidence="13 14">
    <name type="scientific">Algoriphagus confluentis</name>
    <dbReference type="NCBI Taxonomy" id="1697556"/>
    <lineage>
        <taxon>Bacteria</taxon>
        <taxon>Pseudomonadati</taxon>
        <taxon>Bacteroidota</taxon>
        <taxon>Cytophagia</taxon>
        <taxon>Cytophagales</taxon>
        <taxon>Cyclobacteriaceae</taxon>
        <taxon>Algoriphagus</taxon>
    </lineage>
</organism>
<evidence type="ECO:0000256" key="2">
    <source>
        <dbReference type="ARBA" id="ARBA00001941"/>
    </source>
</evidence>
<dbReference type="PANTHER" id="PTHR43622">
    <property type="entry name" value="3-DEHYDROQUINATE SYNTHASE"/>
    <property type="match status" value="1"/>
</dbReference>
<keyword evidence="6" id="KW-0862">Zinc</keyword>
<evidence type="ECO:0000313" key="13">
    <source>
        <dbReference type="EMBL" id="GMQ31046.1"/>
    </source>
</evidence>
<evidence type="ECO:0000259" key="11">
    <source>
        <dbReference type="Pfam" id="PF01761"/>
    </source>
</evidence>
<dbReference type="Gene3D" id="1.20.1090.10">
    <property type="entry name" value="Dehydroquinate synthase-like - alpha domain"/>
    <property type="match status" value="1"/>
</dbReference>
<evidence type="ECO:0000256" key="3">
    <source>
        <dbReference type="ARBA" id="ARBA00003485"/>
    </source>
</evidence>
<dbReference type="EMBL" id="BTPD01000014">
    <property type="protein sequence ID" value="GMQ31046.1"/>
    <property type="molecule type" value="Genomic_DNA"/>
</dbReference>
<dbReference type="InterPro" id="IPR056179">
    <property type="entry name" value="DHQS_C"/>
</dbReference>
<comment type="function">
    <text evidence="3">Catalyzes the conversion of 3-deoxy-D-arabino-heptulosonate 7-phosphate (DAHP) to dehydroquinate (DHQ).</text>
</comment>
<evidence type="ECO:0000256" key="8">
    <source>
        <dbReference type="ARBA" id="ARBA00023239"/>
    </source>
</evidence>
<dbReference type="SUPFAM" id="SSF56796">
    <property type="entry name" value="Dehydroquinate synthase-like"/>
    <property type="match status" value="1"/>
</dbReference>
<dbReference type="CDD" id="cd08195">
    <property type="entry name" value="DHQS"/>
    <property type="match status" value="1"/>
</dbReference>
<evidence type="ECO:0000256" key="10">
    <source>
        <dbReference type="NCBIfam" id="TIGR01357"/>
    </source>
</evidence>
<evidence type="ECO:0000259" key="12">
    <source>
        <dbReference type="Pfam" id="PF24621"/>
    </source>
</evidence>
<sequence>MESVIFSADSKQSISEILSELSYSRLVVLTDLNTQRHCLPIIQEILPKDTVFISVSPGEIHKNLDTSSMIWNRMTEEALDRKALMINLGGGVIGDMGGFCASIYKRGIRFINCPTTLLSQVDASVGGKLGIDFNGLKNHLGVFNEPETVVIAPEFLKTLPQAELRSGYAEIIKHGLIRDKAYFKKLQAQNWENQDWDRLIRHSVGIKKAVVEADPKENGLRKILNFGHTIGHAFESYFLDTKNHLLHGEAIALGMIAEGFLSFEKVGFSFEEFEEMSRFLLQVYGKVDFSHNELDPILDLCTQDKKNEGSIILFSLLESIGNCTYNIPVTREEIKNAILYYHQLQAATA</sequence>
<evidence type="ECO:0000256" key="1">
    <source>
        <dbReference type="ARBA" id="ARBA00001911"/>
    </source>
</evidence>
<keyword evidence="8" id="KW-0456">Lyase</keyword>
<dbReference type="RefSeq" id="WP_338225751.1">
    <property type="nucleotide sequence ID" value="NZ_BTPD01000014.1"/>
</dbReference>
<reference evidence="13 14" key="1">
    <citation type="submission" date="2023-08" db="EMBL/GenBank/DDBJ databases">
        <title>Draft genome sequence of Algoriphagus confluentis.</title>
        <authorList>
            <person name="Takatani N."/>
            <person name="Hosokawa M."/>
            <person name="Sawabe T."/>
        </authorList>
    </citation>
    <scope>NUCLEOTIDE SEQUENCE [LARGE SCALE GENOMIC DNA]</scope>
    <source>
        <strain evidence="13 14">NBRC 111222</strain>
    </source>
</reference>
<comment type="cofactor">
    <cofactor evidence="2">
        <name>Co(2+)</name>
        <dbReference type="ChEBI" id="CHEBI:48828"/>
    </cofactor>
</comment>
<dbReference type="PIRSF" id="PIRSF001455">
    <property type="entry name" value="DHQ_synth"/>
    <property type="match status" value="1"/>
</dbReference>
<gene>
    <name evidence="13" type="primary">aroB</name>
    <name evidence="13" type="ORF">Aconfl_36890</name>
</gene>
<keyword evidence="5" id="KW-0547">Nucleotide-binding</keyword>
<name>A0ABQ6PSX6_9BACT</name>
<dbReference type="Proteomes" id="UP001338309">
    <property type="component" value="Unassembled WGS sequence"/>
</dbReference>
<comment type="caution">
    <text evidence="13">The sequence shown here is derived from an EMBL/GenBank/DDBJ whole genome shotgun (WGS) entry which is preliminary data.</text>
</comment>
<dbReference type="PANTHER" id="PTHR43622:SF1">
    <property type="entry name" value="3-DEHYDROQUINATE SYNTHASE"/>
    <property type="match status" value="1"/>
</dbReference>
<evidence type="ECO:0000256" key="5">
    <source>
        <dbReference type="ARBA" id="ARBA00022741"/>
    </source>
</evidence>
<dbReference type="InterPro" id="IPR030960">
    <property type="entry name" value="DHQS/DOIS_N"/>
</dbReference>
<evidence type="ECO:0000256" key="6">
    <source>
        <dbReference type="ARBA" id="ARBA00022833"/>
    </source>
</evidence>
<dbReference type="NCBIfam" id="TIGR01357">
    <property type="entry name" value="aroB"/>
    <property type="match status" value="1"/>
</dbReference>
<dbReference type="EC" id="4.2.3.4" evidence="10"/>
<protein>
    <recommendedName>
        <fullName evidence="10">3-dehydroquinate synthase</fullName>
        <ecNumber evidence="10">4.2.3.4</ecNumber>
    </recommendedName>
</protein>
<feature type="domain" description="3-dehydroquinate synthase N-terminal" evidence="11">
    <location>
        <begin position="53"/>
        <end position="165"/>
    </location>
</feature>
<evidence type="ECO:0000256" key="7">
    <source>
        <dbReference type="ARBA" id="ARBA00023027"/>
    </source>
</evidence>
<feature type="domain" description="3-dehydroquinate synthase C-terminal" evidence="12">
    <location>
        <begin position="167"/>
        <end position="307"/>
    </location>
</feature>
<keyword evidence="4" id="KW-0479">Metal-binding</keyword>
<keyword evidence="7" id="KW-0520">NAD</keyword>
<evidence type="ECO:0000256" key="9">
    <source>
        <dbReference type="ARBA" id="ARBA00023285"/>
    </source>
</evidence>
<keyword evidence="9" id="KW-0170">Cobalt</keyword>
<comment type="cofactor">
    <cofactor evidence="1">
        <name>NAD(+)</name>
        <dbReference type="ChEBI" id="CHEBI:57540"/>
    </cofactor>
</comment>
<evidence type="ECO:0000256" key="4">
    <source>
        <dbReference type="ARBA" id="ARBA00022723"/>
    </source>
</evidence>
<keyword evidence="14" id="KW-1185">Reference proteome</keyword>
<accession>A0ABQ6PSX6</accession>
<proteinExistence type="predicted"/>